<evidence type="ECO:0000313" key="1">
    <source>
        <dbReference type="EMBL" id="MCW3716324.1"/>
    </source>
</evidence>
<reference evidence="1 2" key="1">
    <citation type="journal article" date="2017" name="Front. Microbiol.">
        <title>Genomics reveals a unique clone of Burkholderia cenocepacia harbouring an actively excising novel genomic island.</title>
        <authorList>
            <person name="Patil P."/>
            <person name="Mali S."/>
            <person name="Midha S."/>
            <person name="Gautam V."/>
            <person name="Dash L."/>
            <person name="Kumar S."/>
            <person name="Shastri J."/>
            <person name="Singhal L."/>
            <person name="Patil P.B."/>
        </authorList>
    </citation>
    <scope>NUCLEOTIDE SEQUENCE [LARGE SCALE GENOMIC DNA]</scope>
    <source>
        <strain evidence="1 2">BC-19</strain>
    </source>
</reference>
<gene>
    <name evidence="1" type="ORF">UE95_034070</name>
</gene>
<organism evidence="1 2">
    <name type="scientific">Burkholderia cenocepacia</name>
    <dbReference type="NCBI Taxonomy" id="95486"/>
    <lineage>
        <taxon>Bacteria</taxon>
        <taxon>Pseudomonadati</taxon>
        <taxon>Pseudomonadota</taxon>
        <taxon>Betaproteobacteria</taxon>
        <taxon>Burkholderiales</taxon>
        <taxon>Burkholderiaceae</taxon>
        <taxon>Burkholderia</taxon>
        <taxon>Burkholderia cepacia complex</taxon>
    </lineage>
</organism>
<name>A0ABD4UQN1_9BURK</name>
<proteinExistence type="predicted"/>
<dbReference type="EMBL" id="JYMX02000041">
    <property type="protein sequence ID" value="MCW3716324.1"/>
    <property type="molecule type" value="Genomic_DNA"/>
</dbReference>
<accession>A0ABD4UQN1</accession>
<comment type="caution">
    <text evidence="1">The sequence shown here is derived from an EMBL/GenBank/DDBJ whole genome shotgun (WGS) entry which is preliminary data.</text>
</comment>
<dbReference type="AlphaFoldDB" id="A0ABD4UQN1"/>
<evidence type="ECO:0000313" key="2">
    <source>
        <dbReference type="Proteomes" id="UP000191686"/>
    </source>
</evidence>
<sequence length="69" mass="7626">MNTEHVHGWSTKAELDFVDQLASSTSAISLLQGYLAGMKHRVDFGQIDPGLTMRYANERLTALTMKLAS</sequence>
<protein>
    <submittedName>
        <fullName evidence="1">Uncharacterized protein</fullName>
    </submittedName>
</protein>
<dbReference type="RefSeq" id="WP_080324562.1">
    <property type="nucleotide sequence ID" value="NZ_JYMX02000041.1"/>
</dbReference>
<reference evidence="1 2" key="2">
    <citation type="journal article" date="2017" name="Front. Microbiol.">
        <title>Genomics Reveals a Unique Clone of Burkholderia cenocepacia Harboring an Actively Excising Novel Genomic Island.</title>
        <authorList>
            <person name="Patil P.P."/>
            <person name="Mali S."/>
            <person name="Midha S."/>
            <person name="Gautam V."/>
            <person name="Dash L."/>
            <person name="Kumar S."/>
            <person name="Shastri J."/>
            <person name="Singhal L."/>
            <person name="Patil P.B."/>
        </authorList>
    </citation>
    <scope>NUCLEOTIDE SEQUENCE [LARGE SCALE GENOMIC DNA]</scope>
    <source>
        <strain evidence="1 2">BC-19</strain>
    </source>
</reference>
<dbReference type="Proteomes" id="UP000191686">
    <property type="component" value="Unassembled WGS sequence"/>
</dbReference>